<dbReference type="SUPFAM" id="SSF52091">
    <property type="entry name" value="SpoIIaa-like"/>
    <property type="match status" value="1"/>
</dbReference>
<dbReference type="GO" id="GO:0043856">
    <property type="term" value="F:anti-sigma factor antagonist activity"/>
    <property type="evidence" value="ECO:0007669"/>
    <property type="project" value="InterPro"/>
</dbReference>
<dbReference type="Proteomes" id="UP000547510">
    <property type="component" value="Unassembled WGS sequence"/>
</dbReference>
<dbReference type="EMBL" id="JACHJN010000010">
    <property type="protein sequence ID" value="MBB5959258.1"/>
    <property type="molecule type" value="Genomic_DNA"/>
</dbReference>
<organism evidence="5 6">
    <name type="scientific">Saccharothrix tamanrassetensis</name>
    <dbReference type="NCBI Taxonomy" id="1051531"/>
    <lineage>
        <taxon>Bacteria</taxon>
        <taxon>Bacillati</taxon>
        <taxon>Actinomycetota</taxon>
        <taxon>Actinomycetes</taxon>
        <taxon>Pseudonocardiales</taxon>
        <taxon>Pseudonocardiaceae</taxon>
        <taxon>Saccharothrix</taxon>
    </lineage>
</organism>
<name>A0A841CSY5_9PSEU</name>
<dbReference type="InterPro" id="IPR003658">
    <property type="entry name" value="Anti-sigma_ant"/>
</dbReference>
<protein>
    <recommendedName>
        <fullName evidence="2">Anti-sigma factor antagonist</fullName>
    </recommendedName>
</protein>
<evidence type="ECO:0000256" key="2">
    <source>
        <dbReference type="RuleBase" id="RU003749"/>
    </source>
</evidence>
<evidence type="ECO:0000256" key="3">
    <source>
        <dbReference type="SAM" id="MobiDB-lite"/>
    </source>
</evidence>
<keyword evidence="6" id="KW-1185">Reference proteome</keyword>
<dbReference type="PANTHER" id="PTHR33495">
    <property type="entry name" value="ANTI-SIGMA FACTOR ANTAGONIST TM_1081-RELATED-RELATED"/>
    <property type="match status" value="1"/>
</dbReference>
<dbReference type="InterPro" id="IPR036513">
    <property type="entry name" value="STAS_dom_sf"/>
</dbReference>
<comment type="caution">
    <text evidence="5">The sequence shown here is derived from an EMBL/GenBank/DDBJ whole genome shotgun (WGS) entry which is preliminary data.</text>
</comment>
<reference evidence="5 6" key="1">
    <citation type="submission" date="2020-08" db="EMBL/GenBank/DDBJ databases">
        <title>Genomic Encyclopedia of Type Strains, Phase III (KMG-III): the genomes of soil and plant-associated and newly described type strains.</title>
        <authorList>
            <person name="Whitman W."/>
        </authorList>
    </citation>
    <scope>NUCLEOTIDE SEQUENCE [LARGE SCALE GENOMIC DNA]</scope>
    <source>
        <strain evidence="5 6">CECT 8640</strain>
    </source>
</reference>
<dbReference type="Gene3D" id="3.30.750.24">
    <property type="entry name" value="STAS domain"/>
    <property type="match status" value="1"/>
</dbReference>
<dbReference type="PANTHER" id="PTHR33495:SF2">
    <property type="entry name" value="ANTI-SIGMA FACTOR ANTAGONIST TM_1081-RELATED"/>
    <property type="match status" value="1"/>
</dbReference>
<feature type="compositionally biased region" description="Polar residues" evidence="3">
    <location>
        <begin position="1"/>
        <end position="23"/>
    </location>
</feature>
<accession>A0A841CSY5</accession>
<proteinExistence type="inferred from homology"/>
<comment type="similarity">
    <text evidence="1 2">Belongs to the anti-sigma-factor antagonist family.</text>
</comment>
<feature type="domain" description="STAS" evidence="4">
    <location>
        <begin position="35"/>
        <end position="135"/>
    </location>
</feature>
<dbReference type="Pfam" id="PF01740">
    <property type="entry name" value="STAS"/>
    <property type="match status" value="1"/>
</dbReference>
<dbReference type="CDD" id="cd07043">
    <property type="entry name" value="STAS_anti-anti-sigma_factors"/>
    <property type="match status" value="1"/>
</dbReference>
<feature type="region of interest" description="Disordered" evidence="3">
    <location>
        <begin position="1"/>
        <end position="27"/>
    </location>
</feature>
<dbReference type="RefSeq" id="WP_184695945.1">
    <property type="nucleotide sequence ID" value="NZ_JACHJN010000010.1"/>
</dbReference>
<dbReference type="InterPro" id="IPR002645">
    <property type="entry name" value="STAS_dom"/>
</dbReference>
<gene>
    <name evidence="5" type="ORF">FHS29_005878</name>
</gene>
<evidence type="ECO:0000313" key="6">
    <source>
        <dbReference type="Proteomes" id="UP000547510"/>
    </source>
</evidence>
<evidence type="ECO:0000313" key="5">
    <source>
        <dbReference type="EMBL" id="MBB5959258.1"/>
    </source>
</evidence>
<dbReference type="NCBIfam" id="TIGR00377">
    <property type="entry name" value="ant_ant_sig"/>
    <property type="match status" value="1"/>
</dbReference>
<dbReference type="PROSITE" id="PS50801">
    <property type="entry name" value="STAS"/>
    <property type="match status" value="1"/>
</dbReference>
<evidence type="ECO:0000256" key="1">
    <source>
        <dbReference type="ARBA" id="ARBA00009013"/>
    </source>
</evidence>
<evidence type="ECO:0000259" key="4">
    <source>
        <dbReference type="PROSITE" id="PS50801"/>
    </source>
</evidence>
<sequence length="142" mass="14138">MTVQDPNVVATSGAGSASENARTGQVVRSVESPADGVTVVAATGEIDMLTAPELRADVLSRLDDGSTLVLDLSGVSFLGSAGLAVLVEASQHAKRRGTAFRVVAVKRAVIRPLAATGLGEVFSVYGSVAEALAADGGGSSVG</sequence>
<dbReference type="AlphaFoldDB" id="A0A841CSY5"/>